<gene>
    <name evidence="1" type="ORF">CTLFYP3_02901</name>
</gene>
<name>A0A6N3FX40_9CLOT</name>
<protein>
    <submittedName>
        <fullName evidence="1">Uncharacterized protein</fullName>
    </submittedName>
</protein>
<evidence type="ECO:0000313" key="1">
    <source>
        <dbReference type="EMBL" id="VYU56912.1"/>
    </source>
</evidence>
<sequence>MEAVVKGREEIRILKDLNRDEKDFIGESENMIEYFVNNQEKIELLSK</sequence>
<dbReference type="RefSeq" id="WP_156627341.1">
    <property type="nucleotide sequence ID" value="NZ_CACRTO010000042.1"/>
</dbReference>
<dbReference type="AlphaFoldDB" id="A0A6N3FX40"/>
<dbReference type="EMBL" id="CACRTO010000042">
    <property type="protein sequence ID" value="VYU56912.1"/>
    <property type="molecule type" value="Genomic_DNA"/>
</dbReference>
<organism evidence="1">
    <name type="scientific">Clostridium tertium</name>
    <dbReference type="NCBI Taxonomy" id="1559"/>
    <lineage>
        <taxon>Bacteria</taxon>
        <taxon>Bacillati</taxon>
        <taxon>Bacillota</taxon>
        <taxon>Clostridia</taxon>
        <taxon>Eubacteriales</taxon>
        <taxon>Clostridiaceae</taxon>
        <taxon>Clostridium</taxon>
    </lineage>
</organism>
<reference evidence="1" key="1">
    <citation type="submission" date="2019-11" db="EMBL/GenBank/DDBJ databases">
        <authorList>
            <person name="Feng L."/>
        </authorList>
    </citation>
    <scope>NUCLEOTIDE SEQUENCE</scope>
    <source>
        <strain evidence="1">CTertiumLFYP3</strain>
    </source>
</reference>
<proteinExistence type="predicted"/>
<accession>A0A6N3FX40</accession>